<dbReference type="InterPro" id="IPR020846">
    <property type="entry name" value="MFS_dom"/>
</dbReference>
<dbReference type="InterPro" id="IPR050189">
    <property type="entry name" value="MFS_Efflux_Transporters"/>
</dbReference>
<dbReference type="GO" id="GO:0005886">
    <property type="term" value="C:plasma membrane"/>
    <property type="evidence" value="ECO:0007669"/>
    <property type="project" value="UniProtKB-SubCell"/>
</dbReference>
<accession>A0A511ZNR5</accession>
<evidence type="ECO:0000313" key="10">
    <source>
        <dbReference type="Proteomes" id="UP000321558"/>
    </source>
</evidence>
<sequence>MNGKKLIAVGLPMIAVTYGLSRFSYGLMLPYINETLNMEPSVSGFISSLSYIAYCLAIIFAMVCSNKISPKSILIIAGLSSIIGLSIIAVSPNAAVLGLGIFLAGLSTGFSSPPYADIVSREVEMKLQNQTNSWINSGTSIGTAFTGAVAVYMADSWRETYFIFALIAVLVLIVNYKALPQNSITEKKVAASFSGKEWIRSVQLIFASLLIGISCSAYWTFSRDFMINLENVPPYLKEWFWVIIGAAGLLGGTAGVYINRFGLVNAYRISVLVLSTSSLFLGISPGNNILGFLSPVLFGSSYIFMTGVLIVWGISVFRITPAFGLGVPFLLLAFGQAAGAIISGQIAGVSGYYTLFVSASIVGYLTLVFKPKIN</sequence>
<evidence type="ECO:0000256" key="4">
    <source>
        <dbReference type="ARBA" id="ARBA00022692"/>
    </source>
</evidence>
<dbReference type="PANTHER" id="PTHR43124">
    <property type="entry name" value="PURINE EFFLUX PUMP PBUE"/>
    <property type="match status" value="1"/>
</dbReference>
<feature type="domain" description="Major facilitator superfamily (MFS) profile" evidence="8">
    <location>
        <begin position="7"/>
        <end position="374"/>
    </location>
</feature>
<feature type="transmembrane region" description="Helical" evidence="7">
    <location>
        <begin position="239"/>
        <end position="258"/>
    </location>
</feature>
<dbReference type="InterPro" id="IPR011701">
    <property type="entry name" value="MFS"/>
</dbReference>
<keyword evidence="5 7" id="KW-1133">Transmembrane helix</keyword>
<dbReference type="STRING" id="582851.GCA_900162665_03420"/>
<evidence type="ECO:0000256" key="5">
    <source>
        <dbReference type="ARBA" id="ARBA00022989"/>
    </source>
</evidence>
<dbReference type="PANTHER" id="PTHR43124:SF3">
    <property type="entry name" value="CHLORAMPHENICOL EFFLUX PUMP RV0191"/>
    <property type="match status" value="1"/>
</dbReference>
<proteinExistence type="predicted"/>
<dbReference type="Gene3D" id="1.20.1250.20">
    <property type="entry name" value="MFS general substrate transporter like domains"/>
    <property type="match status" value="1"/>
</dbReference>
<evidence type="ECO:0000256" key="1">
    <source>
        <dbReference type="ARBA" id="ARBA00004651"/>
    </source>
</evidence>
<dbReference type="GO" id="GO:0022857">
    <property type="term" value="F:transmembrane transporter activity"/>
    <property type="evidence" value="ECO:0007669"/>
    <property type="project" value="InterPro"/>
</dbReference>
<dbReference type="RefSeq" id="WP_147211987.1">
    <property type="nucleotide sequence ID" value="NZ_BJYM01000018.1"/>
</dbReference>
<feature type="transmembrane region" description="Helical" evidence="7">
    <location>
        <begin position="45"/>
        <end position="65"/>
    </location>
</feature>
<dbReference type="AlphaFoldDB" id="A0A511ZNR5"/>
<feature type="transmembrane region" description="Helical" evidence="7">
    <location>
        <begin position="352"/>
        <end position="369"/>
    </location>
</feature>
<feature type="transmembrane region" description="Helical" evidence="7">
    <location>
        <begin position="72"/>
        <end position="90"/>
    </location>
</feature>
<dbReference type="PROSITE" id="PS50850">
    <property type="entry name" value="MFS"/>
    <property type="match status" value="1"/>
</dbReference>
<evidence type="ECO:0000256" key="2">
    <source>
        <dbReference type="ARBA" id="ARBA00022448"/>
    </source>
</evidence>
<evidence type="ECO:0000256" key="3">
    <source>
        <dbReference type="ARBA" id="ARBA00022475"/>
    </source>
</evidence>
<keyword evidence="4 7" id="KW-0812">Transmembrane</keyword>
<comment type="caution">
    <text evidence="9">The sequence shown here is derived from an EMBL/GenBank/DDBJ whole genome shotgun (WGS) entry which is preliminary data.</text>
</comment>
<feature type="transmembrane region" description="Helical" evidence="7">
    <location>
        <begin position="134"/>
        <end position="154"/>
    </location>
</feature>
<evidence type="ECO:0000256" key="6">
    <source>
        <dbReference type="ARBA" id="ARBA00023136"/>
    </source>
</evidence>
<keyword evidence="3" id="KW-1003">Cell membrane</keyword>
<feature type="transmembrane region" description="Helical" evidence="7">
    <location>
        <begin position="265"/>
        <end position="283"/>
    </location>
</feature>
<dbReference type="InterPro" id="IPR036259">
    <property type="entry name" value="MFS_trans_sf"/>
</dbReference>
<evidence type="ECO:0000313" key="9">
    <source>
        <dbReference type="EMBL" id="GEN89075.1"/>
    </source>
</evidence>
<comment type="subcellular location">
    <subcellularLocation>
        <location evidence="1">Cell membrane</location>
        <topology evidence="1">Multi-pass membrane protein</topology>
    </subcellularLocation>
</comment>
<dbReference type="EMBL" id="BJYM01000018">
    <property type="protein sequence ID" value="GEN89075.1"/>
    <property type="molecule type" value="Genomic_DNA"/>
</dbReference>
<feature type="transmembrane region" description="Helical" evidence="7">
    <location>
        <begin position="160"/>
        <end position="178"/>
    </location>
</feature>
<evidence type="ECO:0000256" key="7">
    <source>
        <dbReference type="SAM" id="Phobius"/>
    </source>
</evidence>
<keyword evidence="6 7" id="KW-0472">Membrane</keyword>
<reference evidence="9 10" key="1">
    <citation type="submission" date="2019-07" db="EMBL/GenBank/DDBJ databases">
        <title>Whole genome shotgun sequence of Oceanobacillus sojae NBRC 105379.</title>
        <authorList>
            <person name="Hosoyama A."/>
            <person name="Uohara A."/>
            <person name="Ohji S."/>
            <person name="Ichikawa N."/>
        </authorList>
    </citation>
    <scope>NUCLEOTIDE SEQUENCE [LARGE SCALE GENOMIC DNA]</scope>
    <source>
        <strain evidence="9 10">NBRC 105379</strain>
    </source>
</reference>
<dbReference type="SUPFAM" id="SSF103473">
    <property type="entry name" value="MFS general substrate transporter"/>
    <property type="match status" value="1"/>
</dbReference>
<name>A0A511ZNR5_9BACI</name>
<dbReference type="Pfam" id="PF07690">
    <property type="entry name" value="MFS_1"/>
    <property type="match status" value="1"/>
</dbReference>
<feature type="transmembrane region" description="Helical" evidence="7">
    <location>
        <begin position="323"/>
        <end position="346"/>
    </location>
</feature>
<feature type="transmembrane region" description="Helical" evidence="7">
    <location>
        <begin position="289"/>
        <end position="311"/>
    </location>
</feature>
<feature type="transmembrane region" description="Helical" evidence="7">
    <location>
        <begin position="96"/>
        <end position="113"/>
    </location>
</feature>
<keyword evidence="2" id="KW-0813">Transport</keyword>
<evidence type="ECO:0000259" key="8">
    <source>
        <dbReference type="PROSITE" id="PS50850"/>
    </source>
</evidence>
<gene>
    <name evidence="9" type="ORF">OSO01_38140</name>
</gene>
<dbReference type="Proteomes" id="UP000321558">
    <property type="component" value="Unassembled WGS sequence"/>
</dbReference>
<feature type="transmembrane region" description="Helical" evidence="7">
    <location>
        <begin position="198"/>
        <end position="219"/>
    </location>
</feature>
<protein>
    <submittedName>
        <fullName evidence="9">MFS transporter</fullName>
    </submittedName>
</protein>
<organism evidence="9 10">
    <name type="scientific">Oceanobacillus sojae</name>
    <dbReference type="NCBI Taxonomy" id="582851"/>
    <lineage>
        <taxon>Bacteria</taxon>
        <taxon>Bacillati</taxon>
        <taxon>Bacillota</taxon>
        <taxon>Bacilli</taxon>
        <taxon>Bacillales</taxon>
        <taxon>Bacillaceae</taxon>
        <taxon>Oceanobacillus</taxon>
    </lineage>
</organism>
<keyword evidence="10" id="KW-1185">Reference proteome</keyword>
<dbReference type="OrthoDB" id="2957247at2"/>